<dbReference type="AlphaFoldDB" id="A0A1W1HL64"/>
<accession>A0A1W1HL64</accession>
<proteinExistence type="predicted"/>
<organism evidence="1 2">
    <name type="scientific">Desulfamplus magnetovallimortis</name>
    <dbReference type="NCBI Taxonomy" id="1246637"/>
    <lineage>
        <taxon>Bacteria</taxon>
        <taxon>Pseudomonadati</taxon>
        <taxon>Thermodesulfobacteriota</taxon>
        <taxon>Desulfobacteria</taxon>
        <taxon>Desulfobacterales</taxon>
        <taxon>Desulfobacteraceae</taxon>
        <taxon>Desulfamplus</taxon>
    </lineage>
</organism>
<evidence type="ECO:0000313" key="2">
    <source>
        <dbReference type="Proteomes" id="UP000191931"/>
    </source>
</evidence>
<gene>
    <name evidence="1" type="ORF">MTBBW1_880002</name>
</gene>
<name>A0A1W1HL64_9BACT</name>
<dbReference type="OrthoDB" id="9812287at2"/>
<keyword evidence="2" id="KW-1185">Reference proteome</keyword>
<evidence type="ECO:0000313" key="1">
    <source>
        <dbReference type="EMBL" id="SLM33088.1"/>
    </source>
</evidence>
<dbReference type="Proteomes" id="UP000191931">
    <property type="component" value="Unassembled WGS sequence"/>
</dbReference>
<reference evidence="1 2" key="1">
    <citation type="submission" date="2017-03" db="EMBL/GenBank/DDBJ databases">
        <authorList>
            <person name="Afonso C.L."/>
            <person name="Miller P.J."/>
            <person name="Scott M.A."/>
            <person name="Spackman E."/>
            <person name="Goraichik I."/>
            <person name="Dimitrov K.M."/>
            <person name="Suarez D.L."/>
            <person name="Swayne D.E."/>
        </authorList>
    </citation>
    <scope>NUCLEOTIDE SEQUENCE [LARGE SCALE GENOMIC DNA]</scope>
    <source>
        <strain evidence="1">PRJEB14757</strain>
    </source>
</reference>
<evidence type="ECO:0008006" key="3">
    <source>
        <dbReference type="Google" id="ProtNLM"/>
    </source>
</evidence>
<protein>
    <recommendedName>
        <fullName evidence="3">PD-(D/E)XK nuclease family transposase</fullName>
    </recommendedName>
</protein>
<dbReference type="RefSeq" id="WP_080803245.1">
    <property type="nucleotide sequence ID" value="NZ_LT828544.1"/>
</dbReference>
<sequence length="189" mass="22807">MTIYTLFDDESESEFWYNHFTMLNTRSFRPLANHWHLYYIELDKFLRCLKKRTNAMPETELEEWSYFIGNIQDNDAPLDSVLNHNTAIQEVYKMLKTFTKDDRLREQYRLHEEFLRVQSTERELSKKLKQDYLFITNAYKNEKEARQKEKEAAIELTKKSIAFMQKKGSSPEEIAEILNIPLEDVLKYK</sequence>
<dbReference type="Pfam" id="PF12784">
    <property type="entry name" value="PDDEXK_2"/>
    <property type="match status" value="1"/>
</dbReference>
<dbReference type="EMBL" id="FWEV01000334">
    <property type="protein sequence ID" value="SLM33088.1"/>
    <property type="molecule type" value="Genomic_DNA"/>
</dbReference>